<reference evidence="2" key="1">
    <citation type="submission" date="2022-07" db="EMBL/GenBank/DDBJ databases">
        <title>Ectorhizobium quercum gen.nov., sp. nov.</title>
        <authorList>
            <person name="Ma T."/>
            <person name="Li Y."/>
        </authorList>
    </citation>
    <scope>NUCLEOTIDE SEQUENCE</scope>
    <source>
        <strain evidence="2">BDR2-2</strain>
    </source>
</reference>
<feature type="domain" description="Orc1-like AAA ATPase" evidence="1">
    <location>
        <begin position="172"/>
        <end position="316"/>
    </location>
</feature>
<name>A0AAE3N7I3_9HYPH</name>
<gene>
    <name evidence="2" type="ORF">NOF55_23170</name>
</gene>
<dbReference type="InterPro" id="IPR027417">
    <property type="entry name" value="P-loop_NTPase"/>
</dbReference>
<protein>
    <submittedName>
        <fullName evidence="2">ATP-binding protein</fullName>
    </submittedName>
</protein>
<dbReference type="RefSeq" id="WP_306413507.1">
    <property type="nucleotide sequence ID" value="NZ_JANFPI010000015.1"/>
</dbReference>
<accession>A0AAE3N7I3</accession>
<keyword evidence="2" id="KW-0067">ATP-binding</keyword>
<dbReference type="GO" id="GO:0005524">
    <property type="term" value="F:ATP binding"/>
    <property type="evidence" value="ECO:0007669"/>
    <property type="project" value="UniProtKB-KW"/>
</dbReference>
<dbReference type="EMBL" id="JANFPI010000015">
    <property type="protein sequence ID" value="MCX9000007.1"/>
    <property type="molecule type" value="Genomic_DNA"/>
</dbReference>
<organism evidence="2 3">
    <name type="scientific">Ectorhizobium quercum</name>
    <dbReference type="NCBI Taxonomy" id="2965071"/>
    <lineage>
        <taxon>Bacteria</taxon>
        <taxon>Pseudomonadati</taxon>
        <taxon>Pseudomonadota</taxon>
        <taxon>Alphaproteobacteria</taxon>
        <taxon>Hyphomicrobiales</taxon>
        <taxon>Rhizobiaceae</taxon>
        <taxon>Ectorhizobium</taxon>
    </lineage>
</organism>
<dbReference type="InterPro" id="IPR041664">
    <property type="entry name" value="AAA_16"/>
</dbReference>
<sequence length="1059" mass="117430">MMKGGDFERLIGKARRFAALSVSFKPLDAVRAALGAEKYEASTAAILLAKLQADCVTSEPGFWVMRPSPREKTLLATDRSVALEGLSTPLPQDEASVFLRDTYLGDSGPIRELLNRLVANPFDAHEQLGKLLATFSQLGRATELYNRIPELRSALNRADGVVQSDSRLATGFFGHKELREELADWIDNPPRERMARAFYISGLPGVGKSFLMAKVVQEARARKNPVVLTLDFDRRGLNLLDTDSLTLELARQVSDELPQHAPRLSELRVELSKEASGRYRRSGSLELPTGFAEAMRVAVQESGRPVLLVLDTLEVLRGYGETHPARLFSYIDQFIRSEIGPMSIIAAGRGDALAPVDPFRIGETRLLTGLEDATSAQLLTGLNVPFGRIQDIVDRARGNPLLLRLGAKLALDSESLTLDWQAGDRPELAGAYLYRAILSRIEDDGVRNVANFGLVMRQVDADAIREVIAPGVQMQLRAGQAEALLTDLRTNHWLVVDEAQSGWVRHRSDMRQAMLPMIYEDAPTQAAEINRRAVKFFEGRVPELQLYHRLQLIRSGDPLVNVSPQLARSFDDAMIEELPAIAADAVRLARGQRSFTGLSQTLSRNVSDRQPIAPGQQPPDRTMVRDLELLLEQGDLTEADRLYEALFTEMNDLKSPAGAVALCHRWMSGQWSSASKQFKQLTELGYRLEGEGHSSLYRLVVLEMRAEFGFQELAREMSLDGQLLLNAQSTYGEAQGRRLNDGPLAFAMLAADGSRYTSNDRRDRIGAAATGLDDASLTEFARSDMLALRERYGIETLPHTQAHDYAAVLNPYSRPVGTLFALKRSPRMLDYLNGIMTNFDQVMDSAFNIGESGGPKARLLSDPTQGIDYLAAVGATADWLGAFSFFHSTAHVPMLARRAERWRKAAAGSWTFGGRPPNKWRDQSEELDRGMYQWFEKAVGHQEAVQEAARQFLFWAFAGRWSPDAGWLSAEAYFPEIGERAQARIFRAMSQGKQAGFGLGRLNGHLGCLREMQRIGVARSIAVPLTILAMDAGDGYTPDDEFMTAFKIVAGPEVRSRLY</sequence>
<dbReference type="SUPFAM" id="SSF52540">
    <property type="entry name" value="P-loop containing nucleoside triphosphate hydrolases"/>
    <property type="match status" value="1"/>
</dbReference>
<evidence type="ECO:0000313" key="2">
    <source>
        <dbReference type="EMBL" id="MCX9000007.1"/>
    </source>
</evidence>
<evidence type="ECO:0000259" key="1">
    <source>
        <dbReference type="Pfam" id="PF13191"/>
    </source>
</evidence>
<dbReference type="AlphaFoldDB" id="A0AAE3N7I3"/>
<keyword evidence="2" id="KW-0547">Nucleotide-binding</keyword>
<dbReference type="Proteomes" id="UP001208771">
    <property type="component" value="Unassembled WGS sequence"/>
</dbReference>
<comment type="caution">
    <text evidence="2">The sequence shown here is derived from an EMBL/GenBank/DDBJ whole genome shotgun (WGS) entry which is preliminary data.</text>
</comment>
<dbReference type="Pfam" id="PF13191">
    <property type="entry name" value="AAA_16"/>
    <property type="match status" value="1"/>
</dbReference>
<proteinExistence type="predicted"/>
<dbReference type="Gene3D" id="3.40.50.300">
    <property type="entry name" value="P-loop containing nucleotide triphosphate hydrolases"/>
    <property type="match status" value="1"/>
</dbReference>
<evidence type="ECO:0000313" key="3">
    <source>
        <dbReference type="Proteomes" id="UP001208771"/>
    </source>
</evidence>
<keyword evidence="3" id="KW-1185">Reference proteome</keyword>